<dbReference type="EMBL" id="BAAACW010000108">
    <property type="protein sequence ID" value="GAA0365303.1"/>
    <property type="molecule type" value="Genomic_DNA"/>
</dbReference>
<dbReference type="Gene3D" id="3.40.190.10">
    <property type="entry name" value="Periplasmic binding protein-like II"/>
    <property type="match status" value="1"/>
</dbReference>
<feature type="region of interest" description="Disordered" evidence="1">
    <location>
        <begin position="409"/>
        <end position="434"/>
    </location>
</feature>
<protein>
    <submittedName>
        <fullName evidence="3">Extracellular solute-binding protein</fullName>
    </submittedName>
</protein>
<dbReference type="PANTHER" id="PTHR43649">
    <property type="entry name" value="ARABINOSE-BINDING PROTEIN-RELATED"/>
    <property type="match status" value="1"/>
</dbReference>
<dbReference type="PROSITE" id="PS51257">
    <property type="entry name" value="PROKAR_LIPOPROTEIN"/>
    <property type="match status" value="1"/>
</dbReference>
<dbReference type="InterPro" id="IPR050490">
    <property type="entry name" value="Bact_solute-bd_prot1"/>
</dbReference>
<dbReference type="Proteomes" id="UP001501166">
    <property type="component" value="Unassembled WGS sequence"/>
</dbReference>
<dbReference type="RefSeq" id="WP_343755651.1">
    <property type="nucleotide sequence ID" value="NZ_BAAACW010000108.1"/>
</dbReference>
<accession>A0ABN0XJA4</accession>
<sequence>MLKRSVKIAALGMVGLVLSACGESSNPNEITFWNPFTGPDGENMQAIIDEYNSTDPEYPINNISMAEGDMYSRIPTVVNSGSGIPDLNIVHAERVVQFKDADLLTSFDSYLDGYDNISEENYVSEAWNIGDIDGERWGVPLDIHTFVLYYNPSLVEQYGPDVLDDNVVTFDEIREVAAAAEGDGVTALGLTWMRPTFYSLFAQHGGELPEDSQSPDLNTDATINALQHYVDLYEDGITNEEGTDPLQMFLTDELVFWPEGIWMQNELINSEADYGMVHFPQISDDESEAVNWASSHQFVMFNNDDRDEEKTQGVIDFIDWIRDNSIEWARAGQIPATLQLLEDQEYVDMPQSFFVETEERQDSMRIFDYKYYGYTSEWLDANVFDVVFGRIDVEEAAADFEREVHDMIDQDSTGLEALQQDEDEGAEGEEETDE</sequence>
<feature type="compositionally biased region" description="Acidic residues" evidence="1">
    <location>
        <begin position="419"/>
        <end position="434"/>
    </location>
</feature>
<evidence type="ECO:0000256" key="2">
    <source>
        <dbReference type="SAM" id="SignalP"/>
    </source>
</evidence>
<reference evidence="3 4" key="1">
    <citation type="journal article" date="2019" name="Int. J. Syst. Evol. Microbiol.">
        <title>The Global Catalogue of Microorganisms (GCM) 10K type strain sequencing project: providing services to taxonomists for standard genome sequencing and annotation.</title>
        <authorList>
            <consortium name="The Broad Institute Genomics Platform"/>
            <consortium name="The Broad Institute Genome Sequencing Center for Infectious Disease"/>
            <person name="Wu L."/>
            <person name="Ma J."/>
        </authorList>
    </citation>
    <scope>NUCLEOTIDE SEQUENCE [LARGE SCALE GENOMIC DNA]</scope>
    <source>
        <strain evidence="3 4">JCM 12662</strain>
    </source>
</reference>
<keyword evidence="4" id="KW-1185">Reference proteome</keyword>
<feature type="signal peptide" evidence="2">
    <location>
        <begin position="1"/>
        <end position="19"/>
    </location>
</feature>
<feature type="chain" id="PRO_5045115454" evidence="2">
    <location>
        <begin position="20"/>
        <end position="434"/>
    </location>
</feature>
<gene>
    <name evidence="3" type="ORF">GCM10008932_16900</name>
</gene>
<dbReference type="Pfam" id="PF13416">
    <property type="entry name" value="SBP_bac_8"/>
    <property type="match status" value="1"/>
</dbReference>
<dbReference type="InterPro" id="IPR006059">
    <property type="entry name" value="SBP"/>
</dbReference>
<name>A0ABN0XJA4_9LACT</name>
<evidence type="ECO:0000313" key="4">
    <source>
        <dbReference type="Proteomes" id="UP001501166"/>
    </source>
</evidence>
<dbReference type="SUPFAM" id="SSF53850">
    <property type="entry name" value="Periplasmic binding protein-like II"/>
    <property type="match status" value="1"/>
</dbReference>
<proteinExistence type="predicted"/>
<keyword evidence="2" id="KW-0732">Signal</keyword>
<comment type="caution">
    <text evidence="3">The sequence shown here is derived from an EMBL/GenBank/DDBJ whole genome shotgun (WGS) entry which is preliminary data.</text>
</comment>
<organism evidence="3 4">
    <name type="scientific">Alkalibacterium iburiense</name>
    <dbReference type="NCBI Taxonomy" id="290589"/>
    <lineage>
        <taxon>Bacteria</taxon>
        <taxon>Bacillati</taxon>
        <taxon>Bacillota</taxon>
        <taxon>Bacilli</taxon>
        <taxon>Lactobacillales</taxon>
        <taxon>Carnobacteriaceae</taxon>
        <taxon>Alkalibacterium</taxon>
    </lineage>
</organism>
<evidence type="ECO:0000256" key="1">
    <source>
        <dbReference type="SAM" id="MobiDB-lite"/>
    </source>
</evidence>
<evidence type="ECO:0000313" key="3">
    <source>
        <dbReference type="EMBL" id="GAA0365303.1"/>
    </source>
</evidence>